<dbReference type="Pfam" id="PF02769">
    <property type="entry name" value="AIRS_C"/>
    <property type="match status" value="1"/>
</dbReference>
<dbReference type="NCBIfam" id="TIGR02124">
    <property type="entry name" value="hypE"/>
    <property type="match status" value="1"/>
</dbReference>
<dbReference type="CDD" id="cd02197">
    <property type="entry name" value="HypE"/>
    <property type="match status" value="1"/>
</dbReference>
<proteinExistence type="inferred from homology"/>
<dbReference type="GO" id="GO:0051604">
    <property type="term" value="P:protein maturation"/>
    <property type="evidence" value="ECO:0007669"/>
    <property type="project" value="TreeGrafter"/>
</dbReference>
<dbReference type="PANTHER" id="PTHR30303:SF0">
    <property type="entry name" value="CARBAMOYL DEHYDRATASE HYPE"/>
    <property type="match status" value="1"/>
</dbReference>
<dbReference type="InterPro" id="IPR010918">
    <property type="entry name" value="PurM-like_C_dom"/>
</dbReference>
<sequence>MPMKDDKILITYGAGGRQTRNLIENVLLKYFKDPALRLLPDSASLSIFKSCADICFTTDAYVVKPIFFPGGDIGKLSICGTINDLAVSGAKPLFISCSLIIEEGFRISDLEKILMSMADTAMLNSVRIVTGDTKVVDSGNGDGIFITTSGIGIKKKGLSMGIDKIKPGDAVIISGVPGMHEISIVNARENLGFKSNLKSDCASVYGLVSKVLSSSNGVKFMRDPTRGGLASVLNEIVSNRKYGIRIYEEKIPVTEEVSFFCEVLGFDILNLASEGRVVMVVDRNDCEKVVSIMKKHSSGKMSSIIGYVTDELPGKVVMKTKTGGERFILMPSGRQLPRIC</sequence>
<dbReference type="AlphaFoldDB" id="A0A1V6CED5"/>
<dbReference type="InterPro" id="IPR036921">
    <property type="entry name" value="PurM-like_N_sf"/>
</dbReference>
<feature type="domain" description="PurM-like N-terminal" evidence="2">
    <location>
        <begin position="49"/>
        <end position="153"/>
    </location>
</feature>
<evidence type="ECO:0000256" key="1">
    <source>
        <dbReference type="ARBA" id="ARBA00006243"/>
    </source>
</evidence>
<reference evidence="4" key="1">
    <citation type="submission" date="2017-02" db="EMBL/GenBank/DDBJ databases">
        <title>Delving into the versatile metabolic prowess of the omnipresent phylum Bacteroidetes.</title>
        <authorList>
            <person name="Nobu M.K."/>
            <person name="Mei R."/>
            <person name="Narihiro T."/>
            <person name="Kuroda K."/>
            <person name="Liu W.-T."/>
        </authorList>
    </citation>
    <scope>NUCLEOTIDE SEQUENCE</scope>
    <source>
        <strain evidence="4">ADurb.Bin131</strain>
    </source>
</reference>
<dbReference type="InterPro" id="IPR016188">
    <property type="entry name" value="PurM-like_N"/>
</dbReference>
<comment type="caution">
    <text evidence="4">The sequence shown here is derived from an EMBL/GenBank/DDBJ whole genome shotgun (WGS) entry which is preliminary data.</text>
</comment>
<dbReference type="InterPro" id="IPR036676">
    <property type="entry name" value="PurM-like_C_sf"/>
</dbReference>
<dbReference type="Pfam" id="PF00586">
    <property type="entry name" value="AIRS"/>
    <property type="match status" value="1"/>
</dbReference>
<dbReference type="PANTHER" id="PTHR30303">
    <property type="entry name" value="HYDROGENASE ISOENZYMES FORMATION PROTEIN HYPE"/>
    <property type="match status" value="1"/>
</dbReference>
<feature type="domain" description="PurM-like C-terminal" evidence="3">
    <location>
        <begin position="166"/>
        <end position="316"/>
    </location>
</feature>
<dbReference type="PIRSF" id="PIRSF005644">
    <property type="entry name" value="Hdrgns_mtr_HypE"/>
    <property type="match status" value="1"/>
</dbReference>
<dbReference type="SUPFAM" id="SSF56042">
    <property type="entry name" value="PurM C-terminal domain-like"/>
    <property type="match status" value="1"/>
</dbReference>
<gene>
    <name evidence="4" type="primary">hypE_2</name>
    <name evidence="4" type="ORF">BWX89_00071</name>
</gene>
<evidence type="ECO:0000259" key="3">
    <source>
        <dbReference type="Pfam" id="PF02769"/>
    </source>
</evidence>
<name>A0A1V6CED5_UNCT6</name>
<dbReference type="EMBL" id="MWDQ01000018">
    <property type="protein sequence ID" value="OQB75275.1"/>
    <property type="molecule type" value="Genomic_DNA"/>
</dbReference>
<accession>A0A1V6CED5</accession>
<dbReference type="Proteomes" id="UP000485562">
    <property type="component" value="Unassembled WGS sequence"/>
</dbReference>
<dbReference type="InterPro" id="IPR011854">
    <property type="entry name" value="HypE"/>
</dbReference>
<evidence type="ECO:0000259" key="2">
    <source>
        <dbReference type="Pfam" id="PF00586"/>
    </source>
</evidence>
<protein>
    <submittedName>
        <fullName evidence="4">Hydrogenase expression/formation protein HypE</fullName>
    </submittedName>
</protein>
<comment type="similarity">
    <text evidence="1">Belongs to the HypE family.</text>
</comment>
<organism evidence="4">
    <name type="scientific">candidate division TA06 bacterium ADurb.Bin131</name>
    <dbReference type="NCBI Taxonomy" id="1852827"/>
    <lineage>
        <taxon>Bacteria</taxon>
        <taxon>Bacteria division TA06</taxon>
    </lineage>
</organism>
<evidence type="ECO:0000313" key="4">
    <source>
        <dbReference type="EMBL" id="OQB75275.1"/>
    </source>
</evidence>
<dbReference type="SUPFAM" id="SSF55326">
    <property type="entry name" value="PurM N-terminal domain-like"/>
    <property type="match status" value="1"/>
</dbReference>
<dbReference type="Gene3D" id="3.30.1330.10">
    <property type="entry name" value="PurM-like, N-terminal domain"/>
    <property type="match status" value="1"/>
</dbReference>
<dbReference type="Gene3D" id="3.90.650.10">
    <property type="entry name" value="PurM-like C-terminal domain"/>
    <property type="match status" value="1"/>
</dbReference>